<dbReference type="EMBL" id="PGEX01000001">
    <property type="protein sequence ID" value="PJJ40770.1"/>
    <property type="molecule type" value="Genomic_DNA"/>
</dbReference>
<keyword evidence="3 5" id="KW-1133">Transmembrane helix</keyword>
<feature type="domain" description="DUF1232" evidence="6">
    <location>
        <begin position="27"/>
        <end position="62"/>
    </location>
</feature>
<accession>A0A2M9A4Y6</accession>
<dbReference type="AlphaFoldDB" id="A0A2M9A4Y6"/>
<evidence type="ECO:0000256" key="4">
    <source>
        <dbReference type="ARBA" id="ARBA00023136"/>
    </source>
</evidence>
<evidence type="ECO:0000256" key="2">
    <source>
        <dbReference type="ARBA" id="ARBA00022692"/>
    </source>
</evidence>
<gene>
    <name evidence="7" type="ORF">BGX16_0712</name>
</gene>
<evidence type="ECO:0000313" key="8">
    <source>
        <dbReference type="Proteomes" id="UP000231134"/>
    </source>
</evidence>
<keyword evidence="4 5" id="KW-0472">Membrane</keyword>
<dbReference type="InterPro" id="IPR010652">
    <property type="entry name" value="DUF1232"/>
</dbReference>
<comment type="subcellular location">
    <subcellularLocation>
        <location evidence="1">Endomembrane system</location>
        <topology evidence="1">Multi-pass membrane protein</topology>
    </subcellularLocation>
</comment>
<organism evidence="7 8">
    <name type="scientific">Hallerella succinigenes</name>
    <dbReference type="NCBI Taxonomy" id="1896222"/>
    <lineage>
        <taxon>Bacteria</taxon>
        <taxon>Pseudomonadati</taxon>
        <taxon>Fibrobacterota</taxon>
        <taxon>Fibrobacteria</taxon>
        <taxon>Fibrobacterales</taxon>
        <taxon>Fibrobacteraceae</taxon>
        <taxon>Hallerella</taxon>
    </lineage>
</organism>
<evidence type="ECO:0000256" key="1">
    <source>
        <dbReference type="ARBA" id="ARBA00004127"/>
    </source>
</evidence>
<dbReference type="Proteomes" id="UP000231134">
    <property type="component" value="Unassembled WGS sequence"/>
</dbReference>
<keyword evidence="2 5" id="KW-0812">Transmembrane</keyword>
<name>A0A2M9A4Y6_9BACT</name>
<protein>
    <submittedName>
        <fullName evidence="7">Uncharacterized protein DUF1232</fullName>
    </submittedName>
</protein>
<evidence type="ECO:0000313" key="7">
    <source>
        <dbReference type="EMBL" id="PJJ40770.1"/>
    </source>
</evidence>
<dbReference type="GO" id="GO:0012505">
    <property type="term" value="C:endomembrane system"/>
    <property type="evidence" value="ECO:0007669"/>
    <property type="project" value="UniProtKB-SubCell"/>
</dbReference>
<evidence type="ECO:0000256" key="3">
    <source>
        <dbReference type="ARBA" id="ARBA00022989"/>
    </source>
</evidence>
<feature type="transmembrane region" description="Helical" evidence="5">
    <location>
        <begin position="89"/>
        <end position="113"/>
    </location>
</feature>
<evidence type="ECO:0000256" key="5">
    <source>
        <dbReference type="SAM" id="Phobius"/>
    </source>
</evidence>
<comment type="caution">
    <text evidence="7">The sequence shown here is derived from an EMBL/GenBank/DDBJ whole genome shotgun (WGS) entry which is preliminary data.</text>
</comment>
<evidence type="ECO:0000259" key="6">
    <source>
        <dbReference type="Pfam" id="PF06803"/>
    </source>
</evidence>
<keyword evidence="8" id="KW-1185">Reference proteome</keyword>
<reference evidence="7 8" key="1">
    <citation type="submission" date="2017-11" db="EMBL/GenBank/DDBJ databases">
        <title>Animal gut microbial communities from fecal samples from Wisconsin, USA.</title>
        <authorList>
            <person name="Neumann A."/>
        </authorList>
    </citation>
    <scope>NUCLEOTIDE SEQUENCE [LARGE SCALE GENOMIC DNA]</scope>
    <source>
        <strain evidence="7 8">UWS3</strain>
    </source>
</reference>
<dbReference type="Pfam" id="PF06803">
    <property type="entry name" value="DUF1232"/>
    <property type="match status" value="1"/>
</dbReference>
<sequence length="115" mass="12585">MEENRDLKFKCEECQADGCSPLCKGVAIAFAVLVLIYDIFPVDLIPDSVPGTGWVDDAAATLLAGLNLYQHFASDSKSKTVKIARYVKWIFGGLAVFSALIIVFLFFMGIVLFEG</sequence>
<proteinExistence type="predicted"/>